<keyword evidence="1" id="KW-1133">Transmembrane helix</keyword>
<feature type="transmembrane region" description="Helical" evidence="1">
    <location>
        <begin position="95"/>
        <end position="115"/>
    </location>
</feature>
<evidence type="ECO:0000256" key="1">
    <source>
        <dbReference type="SAM" id="Phobius"/>
    </source>
</evidence>
<dbReference type="RefSeq" id="WP_184803259.1">
    <property type="nucleotide sequence ID" value="NZ_JACIIZ010000010.1"/>
</dbReference>
<dbReference type="Proteomes" id="UP000539175">
    <property type="component" value="Unassembled WGS sequence"/>
</dbReference>
<feature type="transmembrane region" description="Helical" evidence="1">
    <location>
        <begin position="217"/>
        <end position="236"/>
    </location>
</feature>
<feature type="transmembrane region" description="Helical" evidence="1">
    <location>
        <begin position="135"/>
        <end position="155"/>
    </location>
</feature>
<name>A0A7X0B2R5_9PROT</name>
<evidence type="ECO:0000313" key="2">
    <source>
        <dbReference type="EMBL" id="MBB6253149.1"/>
    </source>
</evidence>
<dbReference type="AlphaFoldDB" id="A0A7X0B2R5"/>
<sequence>MPLALLLQETVYTLRWGAFHLEPWNHLVRVEELLIDRARGAFLIHWFGRALPLRGSRVSVVIDNLDALRTQYFRARSSLAPDIGGPNLAEPLSGLAGEVLGIALSPTAALLAVAVMVRDLPYWLRTLSGALGWKAWLLILEPLAGPVIGPILLPLAVFERLVLAITNPGQLRDVYALLSAAALFLIAATAFLKVLLGPRDKIANPLLRDILGLFDQLAGLVPFVLAFFAFIIVRVGPLIEPLAEQMAAFQGLIGAVVDTVGDIFDDIGGAVYRILPFAADRLDFVVVQLGLVFPVFDLVFTSLFTDLGDQLGEAVDKGSKAIIGWSVAAKEMGIAIIQAQPLAVRIESAKISFAIAADALSPGPSSSGGGSSLPKDFPVLKLTKPEDFLRARGGPPRGGLGVIEKWAEIDIKYGGALFQDYLPFSDAAKAGVAAAQKPTQVFDAEQGVLARRLGQEPRKALAALRVDQLRLRDLLSAVVGRVLPGDLRVEMGTLLDVFRKLDISLYQLKAEKKDFPVLDLPDNGQLRPIVHRLVIRGVDLARADADTFQVRLQEAMNALAYPAQRPAQGLAVAGG</sequence>
<feature type="transmembrane region" description="Helical" evidence="1">
    <location>
        <begin position="175"/>
        <end position="196"/>
    </location>
</feature>
<organism evidence="2 3">
    <name type="scientific">Nitrospirillum iridis</name>
    <dbReference type="NCBI Taxonomy" id="765888"/>
    <lineage>
        <taxon>Bacteria</taxon>
        <taxon>Pseudomonadati</taxon>
        <taxon>Pseudomonadota</taxon>
        <taxon>Alphaproteobacteria</taxon>
        <taxon>Rhodospirillales</taxon>
        <taxon>Azospirillaceae</taxon>
        <taxon>Nitrospirillum</taxon>
    </lineage>
</organism>
<keyword evidence="1" id="KW-0472">Membrane</keyword>
<gene>
    <name evidence="2" type="ORF">FHS74_003718</name>
</gene>
<proteinExistence type="predicted"/>
<reference evidence="2 3" key="1">
    <citation type="submission" date="2020-08" db="EMBL/GenBank/DDBJ databases">
        <title>Genomic Encyclopedia of Type Strains, Phase IV (KMG-IV): sequencing the most valuable type-strain genomes for metagenomic binning, comparative biology and taxonomic classification.</title>
        <authorList>
            <person name="Goeker M."/>
        </authorList>
    </citation>
    <scope>NUCLEOTIDE SEQUENCE [LARGE SCALE GENOMIC DNA]</scope>
    <source>
        <strain evidence="2 3">DSM 22198</strain>
    </source>
</reference>
<protein>
    <submittedName>
        <fullName evidence="2">Uncharacterized protein</fullName>
    </submittedName>
</protein>
<evidence type="ECO:0000313" key="3">
    <source>
        <dbReference type="Proteomes" id="UP000539175"/>
    </source>
</evidence>
<accession>A0A7X0B2R5</accession>
<keyword evidence="3" id="KW-1185">Reference proteome</keyword>
<comment type="caution">
    <text evidence="2">The sequence shown here is derived from an EMBL/GenBank/DDBJ whole genome shotgun (WGS) entry which is preliminary data.</text>
</comment>
<dbReference type="EMBL" id="JACIIZ010000010">
    <property type="protein sequence ID" value="MBB6253149.1"/>
    <property type="molecule type" value="Genomic_DNA"/>
</dbReference>
<keyword evidence="1" id="KW-0812">Transmembrane</keyword>